<evidence type="ECO:0000259" key="1">
    <source>
        <dbReference type="Pfam" id="PF25109"/>
    </source>
</evidence>
<dbReference type="InterPro" id="IPR036412">
    <property type="entry name" value="HAD-like_sf"/>
</dbReference>
<dbReference type="SUPFAM" id="SSF56784">
    <property type="entry name" value="HAD-like"/>
    <property type="match status" value="1"/>
</dbReference>
<protein>
    <submittedName>
        <fullName evidence="4">FCP1 homology domain containing protein</fullName>
    </submittedName>
</protein>
<evidence type="ECO:0000313" key="8">
    <source>
        <dbReference type="EMBL" id="CAB5227054.1"/>
    </source>
</evidence>
<dbReference type="EMBL" id="LR797385">
    <property type="protein sequence ID" value="CAB4212445.1"/>
    <property type="molecule type" value="Genomic_DNA"/>
</dbReference>
<evidence type="ECO:0000313" key="2">
    <source>
        <dbReference type="EMBL" id="CAB4170199.1"/>
    </source>
</evidence>
<dbReference type="EMBL" id="LR796936">
    <property type="protein sequence ID" value="CAB4176283.1"/>
    <property type="molecule type" value="Genomic_DNA"/>
</dbReference>
<dbReference type="InterPro" id="IPR056782">
    <property type="entry name" value="HAD_PNKP"/>
</dbReference>
<accession>A0A6J5QEZ9</accession>
<evidence type="ECO:0000313" key="3">
    <source>
        <dbReference type="EMBL" id="CAB4176283.1"/>
    </source>
</evidence>
<dbReference type="Pfam" id="PF25109">
    <property type="entry name" value="HAD_PNKP"/>
    <property type="match status" value="1"/>
</dbReference>
<dbReference type="EMBL" id="LR797035">
    <property type="protein sequence ID" value="CAB4183049.1"/>
    <property type="molecule type" value="Genomic_DNA"/>
</dbReference>
<evidence type="ECO:0000313" key="6">
    <source>
        <dbReference type="EMBL" id="CAB4212445.1"/>
    </source>
</evidence>
<dbReference type="EMBL" id="LR798371">
    <property type="protein sequence ID" value="CAB5227054.1"/>
    <property type="molecule type" value="Genomic_DNA"/>
</dbReference>
<proteinExistence type="predicted"/>
<name>A0A6J5QEZ9_9CAUD</name>
<evidence type="ECO:0000313" key="4">
    <source>
        <dbReference type="EMBL" id="CAB4183049.1"/>
    </source>
</evidence>
<dbReference type="EMBL" id="LR797256">
    <property type="protein sequence ID" value="CAB4198057.1"/>
    <property type="molecule type" value="Genomic_DNA"/>
</dbReference>
<dbReference type="Gene3D" id="3.40.50.1000">
    <property type="entry name" value="HAD superfamily/HAD-like"/>
    <property type="match status" value="1"/>
</dbReference>
<gene>
    <name evidence="4" type="ORF">UFOVP1082_13</name>
    <name evidence="5" type="ORF">UFOVP1322_57</name>
    <name evidence="6" type="ORF">UFOVP1434_20</name>
    <name evidence="8" type="ORF">UFOVP1529_3</name>
    <name evidence="7" type="ORF">UFOVP1593_13</name>
    <name evidence="2" type="ORF">UFOVP906_50</name>
    <name evidence="3" type="ORF">UFOVP992_17</name>
</gene>
<feature type="domain" description="Polynucleotide kinase PNKP phosphatase" evidence="1">
    <location>
        <begin position="2"/>
        <end position="151"/>
    </location>
</feature>
<dbReference type="InterPro" id="IPR023214">
    <property type="entry name" value="HAD_sf"/>
</dbReference>
<sequence length="151" mass="17973">MIVFDLDGTLANFDHRKHIVSGKSRDDKSWELFYQACIYDRPIYPVVNVFTCLYFCSNIEVQIWTGRNENYKEQTLNWIEKHAFGGRLPLGFDSKIKMRARNDTRHDWEIKQQWLKDESPNVELVYEDRNSVVEMFRRNNVICVQVAEGAY</sequence>
<organism evidence="4">
    <name type="scientific">uncultured Caudovirales phage</name>
    <dbReference type="NCBI Taxonomy" id="2100421"/>
    <lineage>
        <taxon>Viruses</taxon>
        <taxon>Duplodnaviria</taxon>
        <taxon>Heunggongvirae</taxon>
        <taxon>Uroviricota</taxon>
        <taxon>Caudoviricetes</taxon>
        <taxon>Peduoviridae</taxon>
        <taxon>Maltschvirus</taxon>
        <taxon>Maltschvirus maltsch</taxon>
    </lineage>
</organism>
<dbReference type="EMBL" id="LR796850">
    <property type="protein sequence ID" value="CAB4170199.1"/>
    <property type="molecule type" value="Genomic_DNA"/>
</dbReference>
<evidence type="ECO:0000313" key="5">
    <source>
        <dbReference type="EMBL" id="CAB4198057.1"/>
    </source>
</evidence>
<dbReference type="EMBL" id="LR797447">
    <property type="protein sequence ID" value="CAB4217112.1"/>
    <property type="molecule type" value="Genomic_DNA"/>
</dbReference>
<evidence type="ECO:0000313" key="7">
    <source>
        <dbReference type="EMBL" id="CAB4217112.1"/>
    </source>
</evidence>
<reference evidence="4" key="1">
    <citation type="submission" date="2020-05" db="EMBL/GenBank/DDBJ databases">
        <authorList>
            <person name="Chiriac C."/>
            <person name="Salcher M."/>
            <person name="Ghai R."/>
            <person name="Kavagutti S V."/>
        </authorList>
    </citation>
    <scope>NUCLEOTIDE SEQUENCE</scope>
</reference>